<dbReference type="OrthoDB" id="8020467at2"/>
<accession>A0A5N3P5X4</accession>
<dbReference type="RefSeq" id="WP_150947763.1">
    <property type="nucleotide sequence ID" value="NZ_VCMV01000042.1"/>
</dbReference>
<evidence type="ECO:0000256" key="1">
    <source>
        <dbReference type="SAM" id="Coils"/>
    </source>
</evidence>
<evidence type="ECO:0000256" key="2">
    <source>
        <dbReference type="SAM" id="MobiDB-lite"/>
    </source>
</evidence>
<dbReference type="EMBL" id="VCMV01000042">
    <property type="protein sequence ID" value="KAB0265113.1"/>
    <property type="molecule type" value="Genomic_DNA"/>
</dbReference>
<keyword evidence="1" id="KW-0175">Coiled coil</keyword>
<dbReference type="AlphaFoldDB" id="A0A5N3P5X4"/>
<feature type="region of interest" description="Disordered" evidence="2">
    <location>
        <begin position="40"/>
        <end position="65"/>
    </location>
</feature>
<evidence type="ECO:0000313" key="5">
    <source>
        <dbReference type="Proteomes" id="UP000325684"/>
    </source>
</evidence>
<feature type="compositionally biased region" description="Basic and acidic residues" evidence="2">
    <location>
        <begin position="40"/>
        <end position="56"/>
    </location>
</feature>
<keyword evidence="3" id="KW-0812">Transmembrane</keyword>
<evidence type="ECO:0000313" key="4">
    <source>
        <dbReference type="EMBL" id="KAB0265113.1"/>
    </source>
</evidence>
<keyword evidence="3" id="KW-1133">Transmembrane helix</keyword>
<sequence>MTDLMTDFAPIAAMMFVAACVLWLVWRAIRSLFRSPARARDDIPVHREPDGARREPVLGPSTHAVAASSTIPDAADVLALKASIDALTRQIAALEKRLTPANTNVPVTLAPRQPREARMEAGADAPVVVPDRRI</sequence>
<gene>
    <name evidence="4" type="ORF">FEZ63_19895</name>
</gene>
<organism evidence="4 5">
    <name type="scientific">Microvirga brassicacearum</name>
    <dbReference type="NCBI Taxonomy" id="2580413"/>
    <lineage>
        <taxon>Bacteria</taxon>
        <taxon>Pseudomonadati</taxon>
        <taxon>Pseudomonadota</taxon>
        <taxon>Alphaproteobacteria</taxon>
        <taxon>Hyphomicrobiales</taxon>
        <taxon>Methylobacteriaceae</taxon>
        <taxon>Microvirga</taxon>
    </lineage>
</organism>
<dbReference type="Proteomes" id="UP000325684">
    <property type="component" value="Unassembled WGS sequence"/>
</dbReference>
<name>A0A5N3P5X4_9HYPH</name>
<feature type="coiled-coil region" evidence="1">
    <location>
        <begin position="77"/>
        <end position="104"/>
    </location>
</feature>
<protein>
    <submittedName>
        <fullName evidence="4">Uncharacterized protein</fullName>
    </submittedName>
</protein>
<feature type="transmembrane region" description="Helical" evidence="3">
    <location>
        <begin position="6"/>
        <end position="26"/>
    </location>
</feature>
<keyword evidence="3" id="KW-0472">Membrane</keyword>
<proteinExistence type="predicted"/>
<keyword evidence="5" id="KW-1185">Reference proteome</keyword>
<evidence type="ECO:0000256" key="3">
    <source>
        <dbReference type="SAM" id="Phobius"/>
    </source>
</evidence>
<comment type="caution">
    <text evidence="4">The sequence shown here is derived from an EMBL/GenBank/DDBJ whole genome shotgun (WGS) entry which is preliminary data.</text>
</comment>
<reference evidence="4 5" key="1">
    <citation type="journal article" date="2019" name="Microorganisms">
        <title>Genome Insights into the Novel Species Microvirga brassicacearum, a Rapeseed Endophyte with Biotechnological Potential.</title>
        <authorList>
            <person name="Jimenez-Gomez A."/>
            <person name="Saati-Santamaria Z."/>
            <person name="Igual J.M."/>
            <person name="Rivas R."/>
            <person name="Mateos P.F."/>
            <person name="Garcia-Fraile P."/>
        </authorList>
    </citation>
    <scope>NUCLEOTIDE SEQUENCE [LARGE SCALE GENOMIC DNA]</scope>
    <source>
        <strain evidence="4 5">CDVBN77</strain>
    </source>
</reference>